<dbReference type="SUPFAM" id="SSF56059">
    <property type="entry name" value="Glutathione synthetase ATP-binding domain-like"/>
    <property type="match status" value="1"/>
</dbReference>
<reference evidence="17 18" key="1">
    <citation type="submission" date="2018-06" db="EMBL/GenBank/DDBJ databases">
        <title>Genomic Encyclopedia of Archaeal and Bacterial Type Strains, Phase II (KMG-II): from individual species to whole genera.</title>
        <authorList>
            <person name="Goeker M."/>
        </authorList>
    </citation>
    <scope>NUCLEOTIDE SEQUENCE [LARGE SCALE GENOMIC DNA]</scope>
    <source>
        <strain evidence="17 18">JCM 11668</strain>
    </source>
</reference>
<evidence type="ECO:0000256" key="2">
    <source>
        <dbReference type="ARBA" id="ARBA00003144"/>
    </source>
</evidence>
<dbReference type="Gene3D" id="1.20.80.30">
    <property type="match status" value="1"/>
</dbReference>
<dbReference type="PANTHER" id="PTHR22931">
    <property type="entry name" value="PHOSPHOENOLPYRUVATE DIKINASE-RELATED"/>
    <property type="match status" value="1"/>
</dbReference>
<keyword evidence="11" id="KW-0460">Magnesium</keyword>
<evidence type="ECO:0000256" key="8">
    <source>
        <dbReference type="ARBA" id="ARBA00022741"/>
    </source>
</evidence>
<dbReference type="GO" id="GO:0016301">
    <property type="term" value="F:kinase activity"/>
    <property type="evidence" value="ECO:0007669"/>
    <property type="project" value="UniProtKB-KW"/>
</dbReference>
<organism evidence="17 18">
    <name type="scientific">Rhodopseudomonas faecalis</name>
    <dbReference type="NCBI Taxonomy" id="99655"/>
    <lineage>
        <taxon>Bacteria</taxon>
        <taxon>Pseudomonadati</taxon>
        <taxon>Pseudomonadota</taxon>
        <taxon>Alphaproteobacteria</taxon>
        <taxon>Hyphomicrobiales</taxon>
        <taxon>Nitrobacteraceae</taxon>
        <taxon>Rhodopseudomonas</taxon>
    </lineage>
</organism>
<evidence type="ECO:0000256" key="1">
    <source>
        <dbReference type="ARBA" id="ARBA00001946"/>
    </source>
</evidence>
<dbReference type="SUPFAM" id="SSF51621">
    <property type="entry name" value="Phosphoenolpyruvate/pyruvate domain"/>
    <property type="match status" value="1"/>
</dbReference>
<feature type="domain" description="Pyruvate phosphate dikinase AMP/ATP-binding" evidence="15">
    <location>
        <begin position="210"/>
        <end position="446"/>
    </location>
</feature>
<dbReference type="SUPFAM" id="SSF52009">
    <property type="entry name" value="Phosphohistidine domain"/>
    <property type="match status" value="1"/>
</dbReference>
<evidence type="ECO:0000259" key="16">
    <source>
        <dbReference type="Pfam" id="PF02896"/>
    </source>
</evidence>
<evidence type="ECO:0000256" key="9">
    <source>
        <dbReference type="ARBA" id="ARBA00022777"/>
    </source>
</evidence>
<keyword evidence="18" id="KW-1185">Reference proteome</keyword>
<feature type="domain" description="Pyruvate phosphate dikinase AMP/ATP-binding" evidence="15">
    <location>
        <begin position="169"/>
        <end position="206"/>
    </location>
</feature>
<dbReference type="Pfam" id="PF00391">
    <property type="entry name" value="PEP-utilizers"/>
    <property type="match status" value="1"/>
</dbReference>
<evidence type="ECO:0000313" key="17">
    <source>
        <dbReference type="EMBL" id="PYF04085.1"/>
    </source>
</evidence>
<accession>A0A318TQ69</accession>
<dbReference type="OrthoDB" id="9765468at2"/>
<evidence type="ECO:0000256" key="4">
    <source>
        <dbReference type="ARBA" id="ARBA00011994"/>
    </source>
</evidence>
<evidence type="ECO:0000256" key="6">
    <source>
        <dbReference type="ARBA" id="ARBA00022679"/>
    </source>
</evidence>
<keyword evidence="8" id="KW-0547">Nucleotide-binding</keyword>
<evidence type="ECO:0000259" key="14">
    <source>
        <dbReference type="Pfam" id="PF00391"/>
    </source>
</evidence>
<evidence type="ECO:0000259" key="15">
    <source>
        <dbReference type="Pfam" id="PF01326"/>
    </source>
</evidence>
<dbReference type="Proteomes" id="UP000248148">
    <property type="component" value="Unassembled WGS sequence"/>
</dbReference>
<comment type="cofactor">
    <cofactor evidence="1">
        <name>Mg(2+)</name>
        <dbReference type="ChEBI" id="CHEBI:18420"/>
    </cofactor>
</comment>
<dbReference type="Gene3D" id="1.10.189.10">
    <property type="entry name" value="Pyruvate Phosphate Dikinase, domain 2"/>
    <property type="match status" value="1"/>
</dbReference>
<dbReference type="GO" id="GO:0046872">
    <property type="term" value="F:metal ion binding"/>
    <property type="evidence" value="ECO:0007669"/>
    <property type="project" value="UniProtKB-KW"/>
</dbReference>
<dbReference type="InterPro" id="IPR008279">
    <property type="entry name" value="PEP-util_enz_mobile_dom"/>
</dbReference>
<sequence>MAKAASKSKKAAAKSKASVKTPAKAKAAAPTRKPTAKAPPKPAKAMTKKPAATKPAATKAAAKAAKAAAAKKPAAKKNAAKAPAKSTKVAAKSKTAAKTAAKSAAKSAPKAVAKGVAKGVAKNAAKVAAKAKPAKVVAKKPESDLAIKPGKWVYSFGGGKAEGKAGLKNLLGGKGANLAEMANLGLPVPPGFTIPTTVCTYFYDNDKTYPKELEGLVEKALATVGKLTGKRFGDAKNPLLVSVRSGARASMPGMMDTVLNLGLNDVTVEALATLSGDRRFAFDSYRRFITMYSDVVLGLDHHHFEEILDHYKDAKGYTLDTDLDGDDWVEVVGQYKEAVARETGSDFPQDPHAQLWGAIGAVFSSWMNARAVTYRKLHDIPESWGTAVNVQAMVFGNMGETSATGVAFTRNPSTGESKLYGEFLINAQGEDVVAGIRTPQDITEEARLASGSDKASMELAMPEAFKELTRIYKLLEKHYRDMQDMEFTVEQGKLWMLQTRSGKRTAKAALRIAVELANEGLITKEEAVARIDPASLDQLLHPTIDPKAKRDVIATGLPASPGAASGEIVFSSDEAAKLKSDGRKVILVRIETSPEDIHGMHAAEGILTTRGGMTSHAAVVARGMGKPCVSGCGAIRVDYGRGTMTIGARTFKTGDIITIDGAVGQVLAGQMPMIEPELSGEFGTIMGWADKVRKLGVRVNADTPADARTAIRFGCEGIGLCRTEHMFFEETRIRTVREMILSEDEQSRRQALAKLLPMQRADFVELFEIMKGRPVTVRLLDPPLHEFLPHSQAEVEEVARAMNTDPRRLADRARELAEFNPMLGFRGCRLAIAYPEIAEMQARALFEAAVEAQRRTGEAVGLEVMVPLIATKKEFDLVKARIDATAQAVSRESGAKFGYQVGTMIELPRAALMAGEIAETAEFFSFGTNDLTQTTFGISRDDASHFLGTYIDRGIVDVDPFVSLDQTGVGELVKIGVSRGRNTRGSLKVGICGEHGGDPASVTFCHQVGMNYVSCSPYRVPIARLAAAQAALGEAVASQA</sequence>
<comment type="caution">
    <text evidence="17">The sequence shown here is derived from an EMBL/GenBank/DDBJ whole genome shotgun (WGS) entry which is preliminary data.</text>
</comment>
<protein>
    <recommendedName>
        <fullName evidence="5">Pyruvate, phosphate dikinase</fullName>
        <ecNumber evidence="4">2.7.9.1</ecNumber>
    </recommendedName>
    <alternativeName>
        <fullName evidence="12">Pyruvate, orthophosphate dikinase</fullName>
    </alternativeName>
</protein>
<feature type="compositionally biased region" description="Low complexity" evidence="13">
    <location>
        <begin position="14"/>
        <end position="36"/>
    </location>
</feature>
<feature type="compositionally biased region" description="Low complexity" evidence="13">
    <location>
        <begin position="43"/>
        <end position="72"/>
    </location>
</feature>
<dbReference type="InterPro" id="IPR040442">
    <property type="entry name" value="Pyrv_kinase-like_dom_sf"/>
</dbReference>
<keyword evidence="17" id="KW-0670">Pyruvate</keyword>
<dbReference type="Gene3D" id="3.50.30.10">
    <property type="entry name" value="Phosphohistidine domain"/>
    <property type="match status" value="1"/>
</dbReference>
<keyword evidence="9 17" id="KW-0418">Kinase</keyword>
<name>A0A318TQ69_9BRAD</name>
<evidence type="ECO:0000313" key="18">
    <source>
        <dbReference type="Proteomes" id="UP000248148"/>
    </source>
</evidence>
<evidence type="ECO:0000256" key="12">
    <source>
        <dbReference type="ARBA" id="ARBA00032883"/>
    </source>
</evidence>
<comment type="function">
    <text evidence="2">Catalyzes the reversible phosphorylation of pyruvate and phosphate.</text>
</comment>
<feature type="region of interest" description="Disordered" evidence="13">
    <location>
        <begin position="1"/>
        <end position="88"/>
    </location>
</feature>
<dbReference type="InterPro" id="IPR002192">
    <property type="entry name" value="PPDK_AMP/ATP-bd"/>
</dbReference>
<feature type="domain" description="PEP-utilising enzyme mobile" evidence="14">
    <location>
        <begin position="584"/>
        <end position="664"/>
    </location>
</feature>
<gene>
    <name evidence="17" type="ORF">BJ122_10463</name>
</gene>
<dbReference type="InterPro" id="IPR036637">
    <property type="entry name" value="Phosphohistidine_dom_sf"/>
</dbReference>
<dbReference type="PANTHER" id="PTHR22931:SF9">
    <property type="entry name" value="PYRUVATE, PHOSPHATE DIKINASE 1, CHLOROPLASTIC"/>
    <property type="match status" value="1"/>
</dbReference>
<dbReference type="AlphaFoldDB" id="A0A318TQ69"/>
<dbReference type="Pfam" id="PF02896">
    <property type="entry name" value="PEP-utilizers_C"/>
    <property type="match status" value="1"/>
</dbReference>
<dbReference type="InterPro" id="IPR013815">
    <property type="entry name" value="ATP_grasp_subdomain_1"/>
</dbReference>
<dbReference type="EMBL" id="QJTI01000004">
    <property type="protein sequence ID" value="PYF04085.1"/>
    <property type="molecule type" value="Genomic_DNA"/>
</dbReference>
<dbReference type="Gene3D" id="3.30.470.20">
    <property type="entry name" value="ATP-grasp fold, B domain"/>
    <property type="match status" value="1"/>
</dbReference>
<dbReference type="NCBIfam" id="NF004531">
    <property type="entry name" value="PRK05878.1"/>
    <property type="match status" value="1"/>
</dbReference>
<dbReference type="RefSeq" id="WP_110780055.1">
    <property type="nucleotide sequence ID" value="NZ_QJTI01000004.1"/>
</dbReference>
<dbReference type="PROSITE" id="PS00370">
    <property type="entry name" value="PEP_ENZYMES_PHOS_SITE"/>
    <property type="match status" value="1"/>
</dbReference>
<evidence type="ECO:0000256" key="7">
    <source>
        <dbReference type="ARBA" id="ARBA00022723"/>
    </source>
</evidence>
<evidence type="ECO:0000256" key="3">
    <source>
        <dbReference type="ARBA" id="ARBA00007837"/>
    </source>
</evidence>
<keyword evidence="10" id="KW-0067">ATP-binding</keyword>
<dbReference type="GO" id="GO:0050242">
    <property type="term" value="F:pyruvate, phosphate dikinase activity"/>
    <property type="evidence" value="ECO:0007669"/>
    <property type="project" value="UniProtKB-EC"/>
</dbReference>
<dbReference type="Pfam" id="PF01326">
    <property type="entry name" value="PPDK_N"/>
    <property type="match status" value="3"/>
</dbReference>
<dbReference type="GO" id="GO:0005524">
    <property type="term" value="F:ATP binding"/>
    <property type="evidence" value="ECO:0007669"/>
    <property type="project" value="UniProtKB-KW"/>
</dbReference>
<evidence type="ECO:0000256" key="5">
    <source>
        <dbReference type="ARBA" id="ARBA00020138"/>
    </source>
</evidence>
<feature type="domain" description="Pyruvate phosphate dikinase AMP/ATP-binding" evidence="15">
    <location>
        <begin position="463"/>
        <end position="513"/>
    </location>
</feature>
<dbReference type="Gene3D" id="3.20.20.60">
    <property type="entry name" value="Phosphoenolpyruvate-binding domains"/>
    <property type="match status" value="1"/>
</dbReference>
<dbReference type="EC" id="2.7.9.1" evidence="4"/>
<dbReference type="InterPro" id="IPR015813">
    <property type="entry name" value="Pyrv/PenolPyrv_kinase-like_dom"/>
</dbReference>
<dbReference type="InterPro" id="IPR018274">
    <property type="entry name" value="PEP_util_AS"/>
</dbReference>
<dbReference type="Gene3D" id="3.30.1490.20">
    <property type="entry name" value="ATP-grasp fold, A domain"/>
    <property type="match status" value="1"/>
</dbReference>
<evidence type="ECO:0000256" key="13">
    <source>
        <dbReference type="SAM" id="MobiDB-lite"/>
    </source>
</evidence>
<keyword evidence="7" id="KW-0479">Metal-binding</keyword>
<feature type="compositionally biased region" description="Basic residues" evidence="13">
    <location>
        <begin position="1"/>
        <end position="13"/>
    </location>
</feature>
<dbReference type="NCBIfam" id="TIGR01828">
    <property type="entry name" value="pyru_phos_dikin"/>
    <property type="match status" value="1"/>
</dbReference>
<dbReference type="InterPro" id="IPR000121">
    <property type="entry name" value="PEP_util_C"/>
</dbReference>
<comment type="similarity">
    <text evidence="3">Belongs to the PEP-utilizing enzyme family.</text>
</comment>
<evidence type="ECO:0000256" key="10">
    <source>
        <dbReference type="ARBA" id="ARBA00022840"/>
    </source>
</evidence>
<feature type="domain" description="PEP-utilising enzyme C-terminal" evidence="16">
    <location>
        <begin position="679"/>
        <end position="1030"/>
    </location>
</feature>
<proteinExistence type="inferred from homology"/>
<dbReference type="InterPro" id="IPR010121">
    <property type="entry name" value="Pyruvate_phosphate_dikinase"/>
</dbReference>
<dbReference type="InterPro" id="IPR023151">
    <property type="entry name" value="PEP_util_CS"/>
</dbReference>
<keyword evidence="6" id="KW-0808">Transferase</keyword>
<evidence type="ECO:0000256" key="11">
    <source>
        <dbReference type="ARBA" id="ARBA00022842"/>
    </source>
</evidence>
<dbReference type="PROSITE" id="PS00742">
    <property type="entry name" value="PEP_ENZYMES_2"/>
    <property type="match status" value="1"/>
</dbReference>